<sequence length="90" mass="10130">KNCSNVNSLAPGVVESAVLNEGGFTWKACIRPNAKMIGLSEFVLKCKKYNWKEWKCEVNIGIKLHIGHLKIHHCDLGSEMNVVFDEDNND</sequence>
<dbReference type="SUPFAM" id="SSF63763">
    <property type="entry name" value="SAND domain-like"/>
    <property type="match status" value="1"/>
</dbReference>
<evidence type="ECO:0000313" key="1">
    <source>
        <dbReference type="EMBL" id="GMR55390.1"/>
    </source>
</evidence>
<dbReference type="InterPro" id="IPR010919">
    <property type="entry name" value="SAND-like_dom_sf"/>
</dbReference>
<evidence type="ECO:0000313" key="2">
    <source>
        <dbReference type="Proteomes" id="UP001328107"/>
    </source>
</evidence>
<comment type="caution">
    <text evidence="1">The sequence shown here is derived from an EMBL/GenBank/DDBJ whole genome shotgun (WGS) entry which is preliminary data.</text>
</comment>
<protein>
    <submittedName>
        <fullName evidence="1">Uncharacterized protein</fullName>
    </submittedName>
</protein>
<accession>A0AAN5D454</accession>
<feature type="non-terminal residue" evidence="1">
    <location>
        <position position="1"/>
    </location>
</feature>
<organism evidence="1 2">
    <name type="scientific">Pristionchus mayeri</name>
    <dbReference type="NCBI Taxonomy" id="1317129"/>
    <lineage>
        <taxon>Eukaryota</taxon>
        <taxon>Metazoa</taxon>
        <taxon>Ecdysozoa</taxon>
        <taxon>Nematoda</taxon>
        <taxon>Chromadorea</taxon>
        <taxon>Rhabditida</taxon>
        <taxon>Rhabditina</taxon>
        <taxon>Diplogasteromorpha</taxon>
        <taxon>Diplogasteroidea</taxon>
        <taxon>Neodiplogasteridae</taxon>
        <taxon>Pristionchus</taxon>
    </lineage>
</organism>
<reference evidence="2" key="1">
    <citation type="submission" date="2022-10" db="EMBL/GenBank/DDBJ databases">
        <title>Genome assembly of Pristionchus species.</title>
        <authorList>
            <person name="Yoshida K."/>
            <person name="Sommer R.J."/>
        </authorList>
    </citation>
    <scope>NUCLEOTIDE SEQUENCE [LARGE SCALE GENOMIC DNA]</scope>
    <source>
        <strain evidence="2">RS5460</strain>
    </source>
</reference>
<dbReference type="AlphaFoldDB" id="A0AAN5D454"/>
<name>A0AAN5D454_9BILA</name>
<gene>
    <name evidence="1" type="ORF">PMAYCL1PPCAC_25585</name>
</gene>
<keyword evidence="2" id="KW-1185">Reference proteome</keyword>
<dbReference type="EMBL" id="BTRK01000005">
    <property type="protein sequence ID" value="GMR55390.1"/>
    <property type="molecule type" value="Genomic_DNA"/>
</dbReference>
<dbReference type="Proteomes" id="UP001328107">
    <property type="component" value="Unassembled WGS sequence"/>
</dbReference>
<proteinExistence type="predicted"/>
<feature type="non-terminal residue" evidence="1">
    <location>
        <position position="90"/>
    </location>
</feature>